<evidence type="ECO:0000259" key="6">
    <source>
        <dbReference type="Pfam" id="PF00520"/>
    </source>
</evidence>
<keyword evidence="2 5" id="KW-0812">Transmembrane</keyword>
<dbReference type="InterPro" id="IPR050927">
    <property type="entry name" value="TRPM"/>
</dbReference>
<keyword evidence="3 5" id="KW-1133">Transmembrane helix</keyword>
<dbReference type="Proteomes" id="UP000663882">
    <property type="component" value="Unassembled WGS sequence"/>
</dbReference>
<evidence type="ECO:0000256" key="5">
    <source>
        <dbReference type="SAM" id="Phobius"/>
    </source>
</evidence>
<sequence>MSSLKVSPSDEYILPSLVNVKFSRIALTPIGQRSTELVYFNHEEDIGLAVETIFQNKIFDLPSPKLIIVLEGGLISCSERLNDFNEKQFSKLVAKLLLDIGQNKLRDNQGAAWLFCKLRHDTVAGHIIQTTRRQYLANDIPLSQFVTIGVDVCPSIQLEDAPYNYQSLVDALSNTSQDNTKIETITSYNRILNKRLSRIILYGRKDQDLVDQRYLLQRCVDEIGRIRDNDKSECVSIPKIMLLYGGDTNNIEPIHRLLNADLDRRKFGLVIMRGSGGLADILAWACDKIRSGGTCVQSFEQKILTKTFFRELKVLVNQLLGDELTNDLIILVTYLAITRCKKVRVCDEDDDLSLYLLEALVTENQSQRLSSLKLHLSLAFDLNQPKFASRMLRANQDMLEEDLIQLAKMAIIRDQVEFLHVLEDTCGITSDNLGEKFEYELSSKMNYNHDLFLERIQKDFGCNLEDVYRSPDEHSETAGDEMQLINVKLFLWAVFFDHYNLSLHFWRRLNDRLCGALVAALIYRRTADLYVKQSSTELVTVQKLRNHADEYENLAIRLLQCLYLSNPNMARFALKRENSEFNKFSTLEIAIMSHSENFVGHTSVQEIFDTIWSGKTTHKIDDKNFDRLYKNTSSSFGQATNDIQAKDKENQLKYFLTIKNKLTRPRVKYQVHLLFYLIFLSLLSYFVLFGKSSLFDVNERITLNDTCSQDDSLCSITTSSKSSWSFLQILINTWVFMFALEEFRQANLFKTKDNSVGQAFMLYLDESWNKLDSLCIIMYVASIALEIWNTKATLNAARAFLAIDCVLWFIRLLILLMIDRTVGPILLMMQAMLNDMMTFFSIFFVFTSAYGVASFSLLQNREMPFGVEVFRKIFHGAYWHVFGQINDLDDVKDNFELTGWAAFVLLVFYMAISNIVLVNLLVAMFSNTFDRMYARMDTLWKFHRYHIIKEYTILAPLPPPLNLFSTGIYELKPFNRETSFVAELPPEQILNLRRREALAYESDVFEHATNEKQSDVNRQEKIDLQLRQLRKMVSLIKVTCEASTTDD</sequence>
<feature type="transmembrane region" description="Helical" evidence="5">
    <location>
        <begin position="669"/>
        <end position="688"/>
    </location>
</feature>
<dbReference type="EMBL" id="CAJNOO010001151">
    <property type="protein sequence ID" value="CAF1105773.1"/>
    <property type="molecule type" value="Genomic_DNA"/>
</dbReference>
<feature type="transmembrane region" description="Helical" evidence="5">
    <location>
        <begin position="900"/>
        <end position="925"/>
    </location>
</feature>
<feature type="domain" description="Ion transport" evidence="6">
    <location>
        <begin position="710"/>
        <end position="935"/>
    </location>
</feature>
<feature type="transmembrane region" description="Helical" evidence="5">
    <location>
        <begin position="839"/>
        <end position="858"/>
    </location>
</feature>
<dbReference type="InterPro" id="IPR005821">
    <property type="entry name" value="Ion_trans_dom"/>
</dbReference>
<reference evidence="8" key="1">
    <citation type="submission" date="2021-02" db="EMBL/GenBank/DDBJ databases">
        <authorList>
            <person name="Nowell W R."/>
        </authorList>
    </citation>
    <scope>NUCLEOTIDE SEQUENCE</scope>
</reference>
<gene>
    <name evidence="8" type="ORF">RFH988_LOCUS19563</name>
</gene>
<evidence type="ECO:0000313" key="9">
    <source>
        <dbReference type="Proteomes" id="UP000663882"/>
    </source>
</evidence>
<feature type="domain" description="TRPM-like" evidence="7">
    <location>
        <begin position="483"/>
        <end position="601"/>
    </location>
</feature>
<dbReference type="OrthoDB" id="9994106at2759"/>
<dbReference type="Pfam" id="PF00520">
    <property type="entry name" value="Ion_trans"/>
    <property type="match status" value="1"/>
</dbReference>
<keyword evidence="4 5" id="KW-0472">Membrane</keyword>
<evidence type="ECO:0000256" key="1">
    <source>
        <dbReference type="ARBA" id="ARBA00004141"/>
    </source>
</evidence>
<name>A0A814PFV2_9BILA</name>
<dbReference type="PANTHER" id="PTHR13800">
    <property type="entry name" value="TRANSIENT RECEPTOR POTENTIAL CATION CHANNEL, SUBFAMILY M, MEMBER 6"/>
    <property type="match status" value="1"/>
</dbReference>
<feature type="transmembrane region" description="Helical" evidence="5">
    <location>
        <begin position="800"/>
        <end position="818"/>
    </location>
</feature>
<proteinExistence type="predicted"/>
<evidence type="ECO:0000259" key="7">
    <source>
        <dbReference type="Pfam" id="PF25508"/>
    </source>
</evidence>
<protein>
    <submittedName>
        <fullName evidence="8">Uncharacterized protein</fullName>
    </submittedName>
</protein>
<dbReference type="Pfam" id="PF25508">
    <property type="entry name" value="TRPM2"/>
    <property type="match status" value="1"/>
</dbReference>
<evidence type="ECO:0000313" key="8">
    <source>
        <dbReference type="EMBL" id="CAF1105773.1"/>
    </source>
</evidence>
<comment type="subcellular location">
    <subcellularLocation>
        <location evidence="1">Membrane</location>
        <topology evidence="1">Multi-pass membrane protein</topology>
    </subcellularLocation>
</comment>
<organism evidence="8 9">
    <name type="scientific">Rotaria sordida</name>
    <dbReference type="NCBI Taxonomy" id="392033"/>
    <lineage>
        <taxon>Eukaryota</taxon>
        <taxon>Metazoa</taxon>
        <taxon>Spiralia</taxon>
        <taxon>Gnathifera</taxon>
        <taxon>Rotifera</taxon>
        <taxon>Eurotatoria</taxon>
        <taxon>Bdelloidea</taxon>
        <taxon>Philodinida</taxon>
        <taxon>Philodinidae</taxon>
        <taxon>Rotaria</taxon>
    </lineage>
</organism>
<dbReference type="InterPro" id="IPR057366">
    <property type="entry name" value="TRPM-like"/>
</dbReference>
<dbReference type="GO" id="GO:0005886">
    <property type="term" value="C:plasma membrane"/>
    <property type="evidence" value="ECO:0007669"/>
    <property type="project" value="TreeGrafter"/>
</dbReference>
<evidence type="ECO:0000256" key="2">
    <source>
        <dbReference type="ARBA" id="ARBA00022692"/>
    </source>
</evidence>
<dbReference type="PANTHER" id="PTHR13800:SF12">
    <property type="entry name" value="TRANSIENT RECEPTOR POTENTIAL CATION CHANNEL SUBFAMILY M MEMBER-LIKE 2"/>
    <property type="match status" value="1"/>
</dbReference>
<dbReference type="GO" id="GO:0099604">
    <property type="term" value="F:ligand-gated calcium channel activity"/>
    <property type="evidence" value="ECO:0007669"/>
    <property type="project" value="TreeGrafter"/>
</dbReference>
<evidence type="ECO:0000256" key="3">
    <source>
        <dbReference type="ARBA" id="ARBA00022989"/>
    </source>
</evidence>
<dbReference type="AlphaFoldDB" id="A0A814PFV2"/>
<evidence type="ECO:0000256" key="4">
    <source>
        <dbReference type="ARBA" id="ARBA00023136"/>
    </source>
</evidence>
<comment type="caution">
    <text evidence="8">The sequence shown here is derived from an EMBL/GenBank/DDBJ whole genome shotgun (WGS) entry which is preliminary data.</text>
</comment>
<accession>A0A814PFV2</accession>